<proteinExistence type="predicted"/>
<sequence>MKYFLIAGERSGDLHGSFLINYLKKLDPEAEIVGWGGDYMEKAGGTILKHYRELAIMGFWEVIKNLRTLARLQKECKNSILEFNPDAVIFIDYPGFNLRIAAFTRAKGFTNFYYISPKVWAWNQKRAYKLKRLIDRLFCILPFEVEFFKRYEFDVSYVGNPLKEAIKSYDFNEQFLAAWAGKKVIAVLPGSRAQEVANVVEMLKQIVPAKPEFHFLVAAVDNLRDSAYEALKHSGGNVELVYNKTYEILKLAEAAIVTSGTATLEAALLKAPQVVIYRTSGISYALAKRLIKVPFISLVNLIANKEVVRELIQDEMSPDNVLKELNSIVSDSNGHKKAMLQGYDLVDTIIGEQNAPEEAAREMTSFLKQKKA</sequence>
<comment type="catalytic activity">
    <reaction evidence="9">
        <text>a lipid X + a UDP-2-N,3-O-bis[(3R)-3-hydroxyacyl]-alpha-D-glucosamine = a lipid A disaccharide + UDP + H(+)</text>
        <dbReference type="Rhea" id="RHEA:67828"/>
        <dbReference type="ChEBI" id="CHEBI:15378"/>
        <dbReference type="ChEBI" id="CHEBI:58223"/>
        <dbReference type="ChEBI" id="CHEBI:137748"/>
        <dbReference type="ChEBI" id="CHEBI:176338"/>
        <dbReference type="ChEBI" id="CHEBI:176343"/>
        <dbReference type="EC" id="2.4.1.182"/>
    </reaction>
</comment>
<keyword evidence="6 11" id="KW-0328">Glycosyltransferase</keyword>
<comment type="function">
    <text evidence="1">Condensation of UDP-2,3-diacylglucosamine and 2,3-diacylglucosamine-1-phosphate to form lipid A disaccharide, a precursor of lipid A, a phosphorylated glycolipid that anchors the lipopolysaccharide to the outer membrane of the cell.</text>
</comment>
<dbReference type="RefSeq" id="WP_317488188.1">
    <property type="nucleotide sequence ID" value="NZ_CP136051.1"/>
</dbReference>
<accession>A0ABZ0IK90</accession>
<evidence type="ECO:0000256" key="7">
    <source>
        <dbReference type="ARBA" id="ARBA00022679"/>
    </source>
</evidence>
<dbReference type="Proteomes" id="UP001302349">
    <property type="component" value="Chromosome"/>
</dbReference>
<gene>
    <name evidence="11" type="primary">lpxB</name>
    <name evidence="11" type="ORF">RT717_20345</name>
</gene>
<keyword evidence="4" id="KW-0444">Lipid biosynthesis</keyword>
<dbReference type="NCBIfam" id="TIGR00215">
    <property type="entry name" value="lpxB"/>
    <property type="match status" value="1"/>
</dbReference>
<dbReference type="EMBL" id="CP136051">
    <property type="protein sequence ID" value="WOK05428.1"/>
    <property type="molecule type" value="Genomic_DNA"/>
</dbReference>
<evidence type="ECO:0000256" key="10">
    <source>
        <dbReference type="NCBIfam" id="TIGR00215"/>
    </source>
</evidence>
<evidence type="ECO:0000256" key="9">
    <source>
        <dbReference type="ARBA" id="ARBA00048975"/>
    </source>
</evidence>
<keyword evidence="8" id="KW-0443">Lipid metabolism</keyword>
<evidence type="ECO:0000256" key="4">
    <source>
        <dbReference type="ARBA" id="ARBA00022516"/>
    </source>
</evidence>
<evidence type="ECO:0000256" key="5">
    <source>
        <dbReference type="ARBA" id="ARBA00022556"/>
    </source>
</evidence>
<dbReference type="GO" id="GO:0008915">
    <property type="term" value="F:lipid-A-disaccharide synthase activity"/>
    <property type="evidence" value="ECO:0007669"/>
    <property type="project" value="UniProtKB-EC"/>
</dbReference>
<reference evidence="11 12" key="1">
    <citation type="journal article" date="2023" name="Microbiol. Resour. Announc.">
        <title>Complete Genome Sequence of Imperialibacter roseus strain P4T.</title>
        <authorList>
            <person name="Tizabi D.R."/>
            <person name="Bachvaroff T."/>
            <person name="Hill R.T."/>
        </authorList>
    </citation>
    <scope>NUCLEOTIDE SEQUENCE [LARGE SCALE GENOMIC DNA]</scope>
    <source>
        <strain evidence="11 12">P4T</strain>
    </source>
</reference>
<evidence type="ECO:0000256" key="1">
    <source>
        <dbReference type="ARBA" id="ARBA00002056"/>
    </source>
</evidence>
<organism evidence="11 12">
    <name type="scientific">Imperialibacter roseus</name>
    <dbReference type="NCBI Taxonomy" id="1324217"/>
    <lineage>
        <taxon>Bacteria</taxon>
        <taxon>Pseudomonadati</taxon>
        <taxon>Bacteroidota</taxon>
        <taxon>Cytophagia</taxon>
        <taxon>Cytophagales</taxon>
        <taxon>Flammeovirgaceae</taxon>
        <taxon>Imperialibacter</taxon>
    </lineage>
</organism>
<dbReference type="PANTHER" id="PTHR30372:SF4">
    <property type="entry name" value="LIPID-A-DISACCHARIDE SYNTHASE, MITOCHONDRIAL-RELATED"/>
    <property type="match status" value="1"/>
</dbReference>
<evidence type="ECO:0000256" key="8">
    <source>
        <dbReference type="ARBA" id="ARBA00023098"/>
    </source>
</evidence>
<dbReference type="Pfam" id="PF02684">
    <property type="entry name" value="LpxB"/>
    <property type="match status" value="1"/>
</dbReference>
<name>A0ABZ0IK90_9BACT</name>
<dbReference type="PANTHER" id="PTHR30372">
    <property type="entry name" value="LIPID-A-DISACCHARIDE SYNTHASE"/>
    <property type="match status" value="1"/>
</dbReference>
<protein>
    <recommendedName>
        <fullName evidence="3 10">Lipid-A-disaccharide synthase</fullName>
        <ecNumber evidence="2 10">2.4.1.182</ecNumber>
    </recommendedName>
</protein>
<evidence type="ECO:0000256" key="3">
    <source>
        <dbReference type="ARBA" id="ARBA00020902"/>
    </source>
</evidence>
<dbReference type="InterPro" id="IPR003835">
    <property type="entry name" value="Glyco_trans_19"/>
</dbReference>
<dbReference type="EC" id="2.4.1.182" evidence="2 10"/>
<keyword evidence="12" id="KW-1185">Reference proteome</keyword>
<dbReference type="SUPFAM" id="SSF53756">
    <property type="entry name" value="UDP-Glycosyltransferase/glycogen phosphorylase"/>
    <property type="match status" value="1"/>
</dbReference>
<keyword evidence="5" id="KW-0441">Lipid A biosynthesis</keyword>
<evidence type="ECO:0000256" key="6">
    <source>
        <dbReference type="ARBA" id="ARBA00022676"/>
    </source>
</evidence>
<evidence type="ECO:0000256" key="2">
    <source>
        <dbReference type="ARBA" id="ARBA00012687"/>
    </source>
</evidence>
<keyword evidence="7 11" id="KW-0808">Transferase</keyword>
<evidence type="ECO:0000313" key="11">
    <source>
        <dbReference type="EMBL" id="WOK05428.1"/>
    </source>
</evidence>
<evidence type="ECO:0000313" key="12">
    <source>
        <dbReference type="Proteomes" id="UP001302349"/>
    </source>
</evidence>